<comment type="subunit">
    <text evidence="10">The complex is composed of six subunits: RnfA, RnfB, RnfC, RnfD, RnfE and RnfG.</text>
</comment>
<dbReference type="OrthoDB" id="9776359at2"/>
<evidence type="ECO:0000256" key="1">
    <source>
        <dbReference type="ARBA" id="ARBA00022448"/>
    </source>
</evidence>
<keyword evidence="8 10" id="KW-1133">Transmembrane helix</keyword>
<dbReference type="PANTHER" id="PTHR30578:SF0">
    <property type="entry name" value="ION-TRANSLOCATING OXIDOREDUCTASE COMPLEX SUBUNIT D"/>
    <property type="match status" value="1"/>
</dbReference>
<reference evidence="11 12" key="1">
    <citation type="submission" date="2019-03" db="EMBL/GenBank/DDBJ databases">
        <title>Genomic Encyclopedia of Type Strains, Phase IV (KMG-IV): sequencing the most valuable type-strain genomes for metagenomic binning, comparative biology and taxonomic classification.</title>
        <authorList>
            <person name="Goeker M."/>
        </authorList>
    </citation>
    <scope>NUCLEOTIDE SEQUENCE [LARGE SCALE GENOMIC DNA]</scope>
    <source>
        <strain evidence="11 12">DSM 2132</strain>
    </source>
</reference>
<dbReference type="EC" id="7.-.-.-" evidence="10"/>
<dbReference type="InterPro" id="IPR011303">
    <property type="entry name" value="RnfD_bac"/>
</dbReference>
<proteinExistence type="inferred from homology"/>
<keyword evidence="10" id="KW-1003">Cell membrane</keyword>
<keyword evidence="1 10" id="KW-0813">Transport</keyword>
<protein>
    <recommendedName>
        <fullName evidence="10">Ion-translocating oxidoreductase complex subunit D</fullName>
        <ecNumber evidence="10">7.-.-.-</ecNumber>
    </recommendedName>
    <alternativeName>
        <fullName evidence="10">Rnf electron transport complex subunit D</fullName>
    </alternativeName>
</protein>
<evidence type="ECO:0000256" key="9">
    <source>
        <dbReference type="ARBA" id="ARBA00023136"/>
    </source>
</evidence>
<keyword evidence="9 10" id="KW-0472">Membrane</keyword>
<feature type="transmembrane region" description="Helical" evidence="10">
    <location>
        <begin position="21"/>
        <end position="38"/>
    </location>
</feature>
<evidence type="ECO:0000256" key="2">
    <source>
        <dbReference type="ARBA" id="ARBA00022553"/>
    </source>
</evidence>
<dbReference type="InterPro" id="IPR004338">
    <property type="entry name" value="NqrB/RnfD"/>
</dbReference>
<feature type="transmembrane region" description="Helical" evidence="10">
    <location>
        <begin position="206"/>
        <end position="231"/>
    </location>
</feature>
<keyword evidence="6 10" id="KW-1278">Translocase</keyword>
<evidence type="ECO:0000256" key="10">
    <source>
        <dbReference type="HAMAP-Rule" id="MF_00462"/>
    </source>
</evidence>
<comment type="similarity">
    <text evidence="10">Belongs to the NqrB/RnfD family.</text>
</comment>
<evidence type="ECO:0000256" key="8">
    <source>
        <dbReference type="ARBA" id="ARBA00022989"/>
    </source>
</evidence>
<keyword evidence="4 10" id="KW-0288">FMN</keyword>
<keyword evidence="7 10" id="KW-0249">Electron transport</keyword>
<dbReference type="HAMAP" id="MF_00462">
    <property type="entry name" value="RsxD_RnfD"/>
    <property type="match status" value="1"/>
</dbReference>
<evidence type="ECO:0000256" key="6">
    <source>
        <dbReference type="ARBA" id="ARBA00022967"/>
    </source>
</evidence>
<dbReference type="GO" id="GO:0022900">
    <property type="term" value="P:electron transport chain"/>
    <property type="evidence" value="ECO:0007669"/>
    <property type="project" value="UniProtKB-UniRule"/>
</dbReference>
<dbReference type="InParanoid" id="A0A4R2PKJ8"/>
<comment type="caution">
    <text evidence="10">Lacks conserved residue(s) required for the propagation of feature annotation.</text>
</comment>
<feature type="transmembrane region" description="Helical" evidence="10">
    <location>
        <begin position="96"/>
        <end position="114"/>
    </location>
</feature>
<keyword evidence="12" id="KW-1185">Reference proteome</keyword>
<dbReference type="Pfam" id="PF03116">
    <property type="entry name" value="NQR2_RnfD_RnfE"/>
    <property type="match status" value="1"/>
</dbReference>
<keyword evidence="5 10" id="KW-0812">Transmembrane</keyword>
<feature type="transmembrane region" description="Helical" evidence="10">
    <location>
        <begin position="126"/>
        <end position="145"/>
    </location>
</feature>
<dbReference type="NCBIfam" id="TIGR01946">
    <property type="entry name" value="rnfD"/>
    <property type="match status" value="1"/>
</dbReference>
<feature type="transmembrane region" description="Helical" evidence="10">
    <location>
        <begin position="296"/>
        <end position="313"/>
    </location>
</feature>
<evidence type="ECO:0000313" key="12">
    <source>
        <dbReference type="Proteomes" id="UP000295399"/>
    </source>
</evidence>
<evidence type="ECO:0000256" key="3">
    <source>
        <dbReference type="ARBA" id="ARBA00022630"/>
    </source>
</evidence>
<keyword evidence="2 10" id="KW-0597">Phosphoprotein</keyword>
<comment type="subcellular location">
    <subcellularLocation>
        <location evidence="10">Cell inner membrane</location>
        <topology evidence="10">Multi-pass membrane protein</topology>
    </subcellularLocation>
</comment>
<gene>
    <name evidence="10" type="primary">rnfD</name>
    <name evidence="11" type="ORF">EV659_105153</name>
</gene>
<organism evidence="11 12">
    <name type="scientific">Rhodothalassium salexigens DSM 2132</name>
    <dbReference type="NCBI Taxonomy" id="1188247"/>
    <lineage>
        <taxon>Bacteria</taxon>
        <taxon>Pseudomonadati</taxon>
        <taxon>Pseudomonadota</taxon>
        <taxon>Alphaproteobacteria</taxon>
        <taxon>Rhodothalassiales</taxon>
        <taxon>Rhodothalassiaceae</taxon>
        <taxon>Rhodothalassium</taxon>
    </lineage>
</organism>
<dbReference type="GO" id="GO:0005886">
    <property type="term" value="C:plasma membrane"/>
    <property type="evidence" value="ECO:0007669"/>
    <property type="project" value="UniProtKB-SubCell"/>
</dbReference>
<evidence type="ECO:0000256" key="5">
    <source>
        <dbReference type="ARBA" id="ARBA00022692"/>
    </source>
</evidence>
<keyword evidence="10" id="KW-0997">Cell inner membrane</keyword>
<feature type="transmembrane region" description="Helical" evidence="10">
    <location>
        <begin position="44"/>
        <end position="66"/>
    </location>
</feature>
<feature type="transmembrane region" description="Helical" evidence="10">
    <location>
        <begin position="269"/>
        <end position="287"/>
    </location>
</feature>
<dbReference type="GO" id="GO:0055085">
    <property type="term" value="P:transmembrane transport"/>
    <property type="evidence" value="ECO:0007669"/>
    <property type="project" value="InterPro"/>
</dbReference>
<dbReference type="PANTHER" id="PTHR30578">
    <property type="entry name" value="ELECTRON TRANSPORT COMPLEX PROTEIN RNFD"/>
    <property type="match status" value="1"/>
</dbReference>
<dbReference type="AlphaFoldDB" id="A0A4R2PKJ8"/>
<accession>A0A4R2PKJ8</accession>
<feature type="transmembrane region" description="Helical" evidence="10">
    <location>
        <begin position="238"/>
        <end position="257"/>
    </location>
</feature>
<comment type="caution">
    <text evidence="11">The sequence shown here is derived from an EMBL/GenBank/DDBJ whole genome shotgun (WGS) entry which is preliminary data.</text>
</comment>
<dbReference type="EMBL" id="SLXO01000005">
    <property type="protein sequence ID" value="TCP34525.1"/>
    <property type="molecule type" value="Genomic_DNA"/>
</dbReference>
<comment type="function">
    <text evidence="10">Part of a membrane-bound complex that couples electron transfer with translocation of ions across the membrane.</text>
</comment>
<dbReference type="FunCoup" id="A0A4R2PKJ8">
    <property type="interactions" value="47"/>
</dbReference>
<evidence type="ECO:0000313" key="11">
    <source>
        <dbReference type="EMBL" id="TCP34525.1"/>
    </source>
</evidence>
<sequence>MTAPRLVSGPHTHSRFNVSRTMLAVMVCLTPATLFGLYQFGWPAVLLFGVTVAAAWAAEIACLALAGQPVARFATDGSALLTGWILALSLPPWAPWWVGVAGAGIAIVIGKHVFGGLGQNLFNPAMVARAMLLVALPVKMTAWVAPGPARAGALSFDQALGVTFGGGAPVDAVSGASVLSQIQSQLDAGLAMDQVLAGIGSFQDQFLGLVPGSLGETSALLLLLGGVALILMRVITVVIPLSVIGALYLAAAAAWALAPDRFPPPHYHLASGAVMFCAFFIATDYVTSPITGLGKMLYGVGIGLLIFVIRSWGAFPEGVAFAVLLMNACTPLIDDYVRPRIFGRTRAGKPLELGDRP</sequence>
<comment type="cofactor">
    <cofactor evidence="10">
        <name>FMN</name>
        <dbReference type="ChEBI" id="CHEBI:58210"/>
    </cofactor>
</comment>
<keyword evidence="3 10" id="KW-0285">Flavoprotein</keyword>
<evidence type="ECO:0000256" key="7">
    <source>
        <dbReference type="ARBA" id="ARBA00022982"/>
    </source>
</evidence>
<dbReference type="Proteomes" id="UP000295399">
    <property type="component" value="Unassembled WGS sequence"/>
</dbReference>
<evidence type="ECO:0000256" key="4">
    <source>
        <dbReference type="ARBA" id="ARBA00022643"/>
    </source>
</evidence>
<name>A0A4R2PKJ8_RHOSA</name>
<dbReference type="RefSeq" id="WP_132708451.1">
    <property type="nucleotide sequence ID" value="NZ_JACIGF010000005.1"/>
</dbReference>